<organism evidence="3 4">
    <name type="scientific">Nocardioides panacihumi</name>
    <dbReference type="NCBI Taxonomy" id="400774"/>
    <lineage>
        <taxon>Bacteria</taxon>
        <taxon>Bacillati</taxon>
        <taxon>Actinomycetota</taxon>
        <taxon>Actinomycetes</taxon>
        <taxon>Propionibacteriales</taxon>
        <taxon>Nocardioidaceae</taxon>
        <taxon>Nocardioides</taxon>
    </lineage>
</organism>
<dbReference type="SMART" id="SM00267">
    <property type="entry name" value="GGDEF"/>
    <property type="match status" value="1"/>
</dbReference>
<dbReference type="EMBL" id="BAAAPB010000005">
    <property type="protein sequence ID" value="GAA1975615.1"/>
    <property type="molecule type" value="Genomic_DNA"/>
</dbReference>
<feature type="transmembrane region" description="Helical" evidence="1">
    <location>
        <begin position="114"/>
        <end position="132"/>
    </location>
</feature>
<dbReference type="InterPro" id="IPR050469">
    <property type="entry name" value="Diguanylate_Cyclase"/>
</dbReference>
<proteinExistence type="predicted"/>
<comment type="caution">
    <text evidence="3">The sequence shown here is derived from an EMBL/GenBank/DDBJ whole genome shotgun (WGS) entry which is preliminary data.</text>
</comment>
<dbReference type="Gene3D" id="3.30.70.270">
    <property type="match status" value="1"/>
</dbReference>
<sequence length="388" mass="42042">MLDTVTLRIAFSLIAFCVLVLFYVGTYRGTRSAFSGWWVLSLLMYLLSAVLFLLNGTPVQAVANPLGNMFGVAGSACIFAAASSLRLWQPPRLALFAPAVGVLVVSLLDDPAHNVWAGGPAFLGAMWCYYLLGTRQLWLIWRARSESESAGHAYDVAVLSMTVCSGLVTFFYFLRWTLFLVVGPDSRLFTETVGPQSTTLLLLLLLVVVTYNMSALSQSQLTHELRVAATQDALTGLLNRGAFEARAEEFVRRSRHQPSPGYVVMADFDDFKLLNDHYGHASGDDALAAFGTACRAELRDGEVAARLGGDEFVLLLPHRESRQPEQTVSSIGRRLAAGARRGDHPLPTVSFGIAEIDCAAGLEVSLARADAALYRAKGSGFGNAVRAE</sequence>
<dbReference type="InterPro" id="IPR000160">
    <property type="entry name" value="GGDEF_dom"/>
</dbReference>
<reference evidence="4" key="1">
    <citation type="journal article" date="2019" name="Int. J. Syst. Evol. Microbiol.">
        <title>The Global Catalogue of Microorganisms (GCM) 10K type strain sequencing project: providing services to taxonomists for standard genome sequencing and annotation.</title>
        <authorList>
            <consortium name="The Broad Institute Genomics Platform"/>
            <consortium name="The Broad Institute Genome Sequencing Center for Infectious Disease"/>
            <person name="Wu L."/>
            <person name="Ma J."/>
        </authorList>
    </citation>
    <scope>NUCLEOTIDE SEQUENCE [LARGE SCALE GENOMIC DNA]</scope>
    <source>
        <strain evidence="4">JCM 15309</strain>
    </source>
</reference>
<protein>
    <submittedName>
        <fullName evidence="3">GGDEF domain-containing protein</fullName>
    </submittedName>
</protein>
<evidence type="ECO:0000259" key="2">
    <source>
        <dbReference type="PROSITE" id="PS50887"/>
    </source>
</evidence>
<dbReference type="NCBIfam" id="TIGR00254">
    <property type="entry name" value="GGDEF"/>
    <property type="match status" value="1"/>
</dbReference>
<dbReference type="SUPFAM" id="SSF55073">
    <property type="entry name" value="Nucleotide cyclase"/>
    <property type="match status" value="1"/>
</dbReference>
<keyword evidence="1" id="KW-0812">Transmembrane</keyword>
<accession>A0ABP5DAU3</accession>
<keyword evidence="4" id="KW-1185">Reference proteome</keyword>
<gene>
    <name evidence="3" type="ORF">GCM10009798_41110</name>
</gene>
<evidence type="ECO:0000313" key="3">
    <source>
        <dbReference type="EMBL" id="GAA1975615.1"/>
    </source>
</evidence>
<evidence type="ECO:0000313" key="4">
    <source>
        <dbReference type="Proteomes" id="UP001500571"/>
    </source>
</evidence>
<keyword evidence="1" id="KW-0472">Membrane</keyword>
<dbReference type="CDD" id="cd01949">
    <property type="entry name" value="GGDEF"/>
    <property type="match status" value="1"/>
</dbReference>
<evidence type="ECO:0000256" key="1">
    <source>
        <dbReference type="SAM" id="Phobius"/>
    </source>
</evidence>
<dbReference type="InterPro" id="IPR029787">
    <property type="entry name" value="Nucleotide_cyclase"/>
</dbReference>
<feature type="domain" description="GGDEF" evidence="2">
    <location>
        <begin position="259"/>
        <end position="388"/>
    </location>
</feature>
<keyword evidence="1" id="KW-1133">Transmembrane helix</keyword>
<feature type="transmembrane region" description="Helical" evidence="1">
    <location>
        <begin position="6"/>
        <end position="24"/>
    </location>
</feature>
<name>A0ABP5DAU3_9ACTN</name>
<feature type="transmembrane region" description="Helical" evidence="1">
    <location>
        <begin position="36"/>
        <end position="54"/>
    </location>
</feature>
<feature type="transmembrane region" description="Helical" evidence="1">
    <location>
        <begin position="66"/>
        <end position="85"/>
    </location>
</feature>
<dbReference type="PROSITE" id="PS50887">
    <property type="entry name" value="GGDEF"/>
    <property type="match status" value="1"/>
</dbReference>
<feature type="transmembrane region" description="Helical" evidence="1">
    <location>
        <begin position="193"/>
        <end position="211"/>
    </location>
</feature>
<dbReference type="PANTHER" id="PTHR45138">
    <property type="entry name" value="REGULATORY COMPONENTS OF SENSORY TRANSDUCTION SYSTEM"/>
    <property type="match status" value="1"/>
</dbReference>
<dbReference type="Pfam" id="PF00990">
    <property type="entry name" value="GGDEF"/>
    <property type="match status" value="1"/>
</dbReference>
<feature type="transmembrane region" description="Helical" evidence="1">
    <location>
        <begin position="92"/>
        <end position="108"/>
    </location>
</feature>
<dbReference type="PANTHER" id="PTHR45138:SF9">
    <property type="entry name" value="DIGUANYLATE CYCLASE DGCM-RELATED"/>
    <property type="match status" value="1"/>
</dbReference>
<dbReference type="InterPro" id="IPR043128">
    <property type="entry name" value="Rev_trsase/Diguanyl_cyclase"/>
</dbReference>
<dbReference type="Proteomes" id="UP001500571">
    <property type="component" value="Unassembled WGS sequence"/>
</dbReference>
<dbReference type="RefSeq" id="WP_344048154.1">
    <property type="nucleotide sequence ID" value="NZ_BAAAPB010000005.1"/>
</dbReference>
<feature type="transmembrane region" description="Helical" evidence="1">
    <location>
        <begin position="153"/>
        <end position="173"/>
    </location>
</feature>